<keyword evidence="2" id="KW-1185">Reference proteome</keyword>
<reference evidence="2" key="1">
    <citation type="journal article" date="2023" name="Nat. Plants">
        <title>Single-cell RNA sequencing provides a high-resolution roadmap for understanding the multicellular compartmentation of specialized metabolism.</title>
        <authorList>
            <person name="Sun S."/>
            <person name="Shen X."/>
            <person name="Li Y."/>
            <person name="Li Y."/>
            <person name="Wang S."/>
            <person name="Li R."/>
            <person name="Zhang H."/>
            <person name="Shen G."/>
            <person name="Guo B."/>
            <person name="Wei J."/>
            <person name="Xu J."/>
            <person name="St-Pierre B."/>
            <person name="Chen S."/>
            <person name="Sun C."/>
        </authorList>
    </citation>
    <scope>NUCLEOTIDE SEQUENCE [LARGE SCALE GENOMIC DNA]</scope>
</reference>
<dbReference type="Proteomes" id="UP001060085">
    <property type="component" value="Linkage Group LG06"/>
</dbReference>
<protein>
    <submittedName>
        <fullName evidence="1">Uncharacterized protein</fullName>
    </submittedName>
</protein>
<evidence type="ECO:0000313" key="2">
    <source>
        <dbReference type="Proteomes" id="UP001060085"/>
    </source>
</evidence>
<accession>A0ACC0AHL9</accession>
<proteinExistence type="predicted"/>
<comment type="caution">
    <text evidence="1">The sequence shown here is derived from an EMBL/GenBank/DDBJ whole genome shotgun (WGS) entry which is preliminary data.</text>
</comment>
<dbReference type="EMBL" id="CM044706">
    <property type="protein sequence ID" value="KAI5658981.1"/>
    <property type="molecule type" value="Genomic_DNA"/>
</dbReference>
<name>A0ACC0AHL9_CATRO</name>
<sequence>MFKPKFSLSSLTRYSGIALHAFSLSLTVRFYLLQALILNGKVRGQHKHDRQERQEAQHSSLEQVMDTNIDSIIDSLTSHRLEFQNLNNNGDNLLTEKEAKLEDIILASTHGENIIYEVHSRISSKIIPKFYKAYAKEDGFGIRRSLSHKDNEGRRPSDKTDVIIKTHRPEI</sequence>
<organism evidence="1 2">
    <name type="scientific">Catharanthus roseus</name>
    <name type="common">Madagascar periwinkle</name>
    <name type="synonym">Vinca rosea</name>
    <dbReference type="NCBI Taxonomy" id="4058"/>
    <lineage>
        <taxon>Eukaryota</taxon>
        <taxon>Viridiplantae</taxon>
        <taxon>Streptophyta</taxon>
        <taxon>Embryophyta</taxon>
        <taxon>Tracheophyta</taxon>
        <taxon>Spermatophyta</taxon>
        <taxon>Magnoliopsida</taxon>
        <taxon>eudicotyledons</taxon>
        <taxon>Gunneridae</taxon>
        <taxon>Pentapetalae</taxon>
        <taxon>asterids</taxon>
        <taxon>lamiids</taxon>
        <taxon>Gentianales</taxon>
        <taxon>Apocynaceae</taxon>
        <taxon>Rauvolfioideae</taxon>
        <taxon>Vinceae</taxon>
        <taxon>Catharanthinae</taxon>
        <taxon>Catharanthus</taxon>
    </lineage>
</organism>
<gene>
    <name evidence="1" type="ORF">M9H77_27774</name>
</gene>
<evidence type="ECO:0000313" key="1">
    <source>
        <dbReference type="EMBL" id="KAI5658981.1"/>
    </source>
</evidence>